<feature type="binding site" evidence="5">
    <location>
        <position position="214"/>
    </location>
    <ligand>
        <name>substrate</name>
    </ligand>
</feature>
<dbReference type="STRING" id="1849047.A0A3D8QXL8"/>
<dbReference type="EMBL" id="PDLM01000011">
    <property type="protein sequence ID" value="RDW66542.1"/>
    <property type="molecule type" value="Genomic_DNA"/>
</dbReference>
<dbReference type="InterPro" id="IPR036928">
    <property type="entry name" value="AS_sf"/>
</dbReference>
<evidence type="ECO:0000256" key="2">
    <source>
        <dbReference type="ARBA" id="ARBA00009199"/>
    </source>
</evidence>
<comment type="catalytic activity">
    <reaction evidence="1">
        <text>a monocarboxylic acid amide + H2O = a monocarboxylate + NH4(+)</text>
        <dbReference type="Rhea" id="RHEA:12020"/>
        <dbReference type="ChEBI" id="CHEBI:15377"/>
        <dbReference type="ChEBI" id="CHEBI:28938"/>
        <dbReference type="ChEBI" id="CHEBI:35757"/>
        <dbReference type="ChEBI" id="CHEBI:83628"/>
        <dbReference type="EC" id="3.5.1.4"/>
    </reaction>
</comment>
<protein>
    <recommendedName>
        <fullName evidence="3">amidase</fullName>
        <ecNumber evidence="3">3.5.1.4</ecNumber>
    </recommendedName>
</protein>
<dbReference type="EC" id="3.5.1.4" evidence="3"/>
<evidence type="ECO:0000259" key="6">
    <source>
        <dbReference type="Pfam" id="PF01425"/>
    </source>
</evidence>
<keyword evidence="8" id="KW-1185">Reference proteome</keyword>
<evidence type="ECO:0000313" key="7">
    <source>
        <dbReference type="EMBL" id="RDW66542.1"/>
    </source>
</evidence>
<accession>A0A3D8QXL8</accession>
<evidence type="ECO:0000256" key="4">
    <source>
        <dbReference type="ARBA" id="ARBA00022801"/>
    </source>
</evidence>
<proteinExistence type="inferred from homology"/>
<organism evidence="7 8">
    <name type="scientific">Coleophoma cylindrospora</name>
    <dbReference type="NCBI Taxonomy" id="1849047"/>
    <lineage>
        <taxon>Eukaryota</taxon>
        <taxon>Fungi</taxon>
        <taxon>Dikarya</taxon>
        <taxon>Ascomycota</taxon>
        <taxon>Pezizomycotina</taxon>
        <taxon>Leotiomycetes</taxon>
        <taxon>Helotiales</taxon>
        <taxon>Dermateaceae</taxon>
        <taxon>Coleophoma</taxon>
    </lineage>
</organism>
<dbReference type="PIRSF" id="PIRSF001221">
    <property type="entry name" value="Amidase_fungi"/>
    <property type="match status" value="1"/>
</dbReference>
<comment type="caution">
    <text evidence="7">The sequence shown here is derived from an EMBL/GenBank/DDBJ whole genome shotgun (WGS) entry which is preliminary data.</text>
</comment>
<feature type="binding site" evidence="5">
    <location>
        <begin position="235"/>
        <end position="238"/>
    </location>
    <ligand>
        <name>substrate</name>
    </ligand>
</feature>
<feature type="domain" description="Amidase" evidence="6">
    <location>
        <begin position="85"/>
        <end position="523"/>
    </location>
</feature>
<comment type="similarity">
    <text evidence="2">Belongs to the amidase family.</text>
</comment>
<dbReference type="PANTHER" id="PTHR46072:SF3">
    <property type="entry name" value="AMIDASE"/>
    <property type="match status" value="1"/>
</dbReference>
<dbReference type="PROSITE" id="PS00571">
    <property type="entry name" value="AMIDASES"/>
    <property type="match status" value="1"/>
</dbReference>
<feature type="binding site" evidence="5">
    <location>
        <position position="188"/>
    </location>
    <ligand>
        <name>substrate</name>
    </ligand>
</feature>
<dbReference type="InterPro" id="IPR023631">
    <property type="entry name" value="Amidase_dom"/>
</dbReference>
<gene>
    <name evidence="7" type="ORF">BP6252_10177</name>
</gene>
<dbReference type="GO" id="GO:0004040">
    <property type="term" value="F:amidase activity"/>
    <property type="evidence" value="ECO:0007669"/>
    <property type="project" value="UniProtKB-EC"/>
</dbReference>
<dbReference type="SUPFAM" id="SSF75304">
    <property type="entry name" value="Amidase signature (AS) enzymes"/>
    <property type="match status" value="1"/>
</dbReference>
<keyword evidence="4" id="KW-0378">Hydrolase</keyword>
<evidence type="ECO:0000256" key="1">
    <source>
        <dbReference type="ARBA" id="ARBA00001311"/>
    </source>
</evidence>
<evidence type="ECO:0000256" key="3">
    <source>
        <dbReference type="ARBA" id="ARBA00012922"/>
    </source>
</evidence>
<evidence type="ECO:0000313" key="8">
    <source>
        <dbReference type="Proteomes" id="UP000256645"/>
    </source>
</evidence>
<dbReference type="Gene3D" id="3.90.1300.10">
    <property type="entry name" value="Amidase signature (AS) domain"/>
    <property type="match status" value="1"/>
</dbReference>
<evidence type="ECO:0000256" key="5">
    <source>
        <dbReference type="PIRSR" id="PIRSR001221-2"/>
    </source>
</evidence>
<dbReference type="OrthoDB" id="6428749at2759"/>
<name>A0A3D8QXL8_9HELO</name>
<sequence>MASAPAPWQEIAAKKRAAAFAKIPKEWLLPESYAQKYNSKTPVSVLGVPRECGILTEADLDITEKYDAVALAEHVAAGKIKSVDVATAFSKRAAIAQQMTRCLTETFFDEAIERGKWLDEYLAKEGKVVGPLHGVPVSDSFKYKGHESTIGFVSFVGRPLPEDHSPLLKMLLDLGAILYCKTNIPQTLMTADSDNNVFGQTLNPHKLTLTAGGSSGGEGALVAMRGSILGVGTDIGGSIRIPALCNGQFGFKPSASRVPYGGQASPGRAGSPGVLAAAGPLSTTFRDLQFFLENVISKEPWIYDPSTLAVRWRSVTPKPSLRIGFFVEDPFFPVSPPVKRTLETAAKKLAAAGHTIIPITPDFKEENKLIIDFFGLDNTHQSMQNILASGEPLVTSVAALVSMYTIPTPHTLEGLFDLNVQRAAKSAKWQKIWVENKLDVVLCPPAETTAVVHDTYGNCPYTMLWNLLDYPGVIIPFGFADKNIDLDSLATPGTENIYSAEESDGAPCSVQVTARNLHDEDLLAAASVISECLKA</sequence>
<dbReference type="PANTHER" id="PTHR46072">
    <property type="entry name" value="AMIDASE-RELATED-RELATED"/>
    <property type="match status" value="1"/>
</dbReference>
<dbReference type="Proteomes" id="UP000256645">
    <property type="component" value="Unassembled WGS sequence"/>
</dbReference>
<reference evidence="7 8" key="1">
    <citation type="journal article" date="2018" name="IMA Fungus">
        <title>IMA Genome-F 9: Draft genome sequence of Annulohypoxylon stygium, Aspergillus mulundensis, Berkeleyomyces basicola (syn. Thielaviopsis basicola), Ceratocystis smalleyi, two Cercospora beticola strains, Coleophoma cylindrospora, Fusarium fracticaudum, Phialophora cf. hyalina, and Morchella septimelata.</title>
        <authorList>
            <person name="Wingfield B.D."/>
            <person name="Bills G.F."/>
            <person name="Dong Y."/>
            <person name="Huang W."/>
            <person name="Nel W.J."/>
            <person name="Swalarsk-Parry B.S."/>
            <person name="Vaghefi N."/>
            <person name="Wilken P.M."/>
            <person name="An Z."/>
            <person name="de Beer Z.W."/>
            <person name="De Vos L."/>
            <person name="Chen L."/>
            <person name="Duong T.A."/>
            <person name="Gao Y."/>
            <person name="Hammerbacher A."/>
            <person name="Kikkert J.R."/>
            <person name="Li Y."/>
            <person name="Li H."/>
            <person name="Li K."/>
            <person name="Li Q."/>
            <person name="Liu X."/>
            <person name="Ma X."/>
            <person name="Naidoo K."/>
            <person name="Pethybridge S.J."/>
            <person name="Sun J."/>
            <person name="Steenkamp E.T."/>
            <person name="van der Nest M.A."/>
            <person name="van Wyk S."/>
            <person name="Wingfield M.J."/>
            <person name="Xiong C."/>
            <person name="Yue Q."/>
            <person name="Zhang X."/>
        </authorList>
    </citation>
    <scope>NUCLEOTIDE SEQUENCE [LARGE SCALE GENOMIC DNA]</scope>
    <source>
        <strain evidence="7 8">BP6252</strain>
    </source>
</reference>
<dbReference type="InterPro" id="IPR020556">
    <property type="entry name" value="Amidase_CS"/>
</dbReference>
<dbReference type="AlphaFoldDB" id="A0A3D8QXL8"/>
<dbReference type="Pfam" id="PF01425">
    <property type="entry name" value="Amidase"/>
    <property type="match status" value="1"/>
</dbReference>